<organism evidence="2">
    <name type="scientific">Ixodes scapularis</name>
    <name type="common">Black-legged tick</name>
    <name type="synonym">Deer tick</name>
    <dbReference type="NCBI Taxonomy" id="6945"/>
    <lineage>
        <taxon>Eukaryota</taxon>
        <taxon>Metazoa</taxon>
        <taxon>Ecdysozoa</taxon>
        <taxon>Arthropoda</taxon>
        <taxon>Chelicerata</taxon>
        <taxon>Arachnida</taxon>
        <taxon>Acari</taxon>
        <taxon>Parasitiformes</taxon>
        <taxon>Ixodida</taxon>
        <taxon>Ixodoidea</taxon>
        <taxon>Ixodidae</taxon>
        <taxon>Ixodinae</taxon>
        <taxon>Ixodes</taxon>
    </lineage>
</organism>
<name>A0A4D5RT33_IXOSC</name>
<dbReference type="VEuPathDB" id="VectorBase:ISCI010235"/>
<accession>A0A4D5RT33</accession>
<feature type="chain" id="PRO_5020039289" evidence="1">
    <location>
        <begin position="24"/>
        <end position="179"/>
    </location>
</feature>
<dbReference type="AlphaFoldDB" id="A0A4D5RT33"/>
<evidence type="ECO:0000313" key="2">
    <source>
        <dbReference type="EMBL" id="MOY39791.1"/>
    </source>
</evidence>
<proteinExistence type="predicted"/>
<keyword evidence="1" id="KW-0732">Signal</keyword>
<protein>
    <submittedName>
        <fullName evidence="2">Putative conserved secreted protein</fullName>
    </submittedName>
</protein>
<reference evidence="2" key="1">
    <citation type="submission" date="2019-04" db="EMBL/GenBank/DDBJ databases">
        <title>An insight into the mialome of Ixodes scapularis.</title>
        <authorList>
            <person name="Ribeiro J.M."/>
            <person name="Mather T.N."/>
            <person name="Karim S."/>
        </authorList>
    </citation>
    <scope>NUCLEOTIDE SEQUENCE</scope>
</reference>
<evidence type="ECO:0000256" key="1">
    <source>
        <dbReference type="SAM" id="SignalP"/>
    </source>
</evidence>
<dbReference type="VEuPathDB" id="VectorBase:ISCW010235"/>
<dbReference type="EMBL" id="GHJT01005820">
    <property type="protein sequence ID" value="MOY39791.1"/>
    <property type="molecule type" value="Transcribed_RNA"/>
</dbReference>
<sequence length="179" mass="19218">MKGRAVLLLVASFCVVFLGVALGQPATSCESDTECAGGQRCVLHGNYSRRANCEVYRTCITVTSDGCTCNSGYACYLKDCQEAPFECLLLEDLNTRCGGSEGPRCASNEICGYRRTGVVCIKCPCYGTDEAVCVPRDPQKVCHPKAMVQVESRGSTGYVCKQCASHASVLTARSRQPTD</sequence>
<feature type="signal peptide" evidence="1">
    <location>
        <begin position="1"/>
        <end position="23"/>
    </location>
</feature>
<dbReference type="VEuPathDB" id="VectorBase:ISCP_027885"/>